<dbReference type="EMBL" id="LRBV02000010">
    <property type="status" value="NOT_ANNOTATED_CDS"/>
    <property type="molecule type" value="Genomic_DNA"/>
</dbReference>
<dbReference type="InterPro" id="IPR050905">
    <property type="entry name" value="Plant_NBS-LRR"/>
</dbReference>
<evidence type="ECO:0000256" key="7">
    <source>
        <dbReference type="SAM" id="Coils"/>
    </source>
</evidence>
<dbReference type="Gene3D" id="3.80.10.10">
    <property type="entry name" value="Ribonuclease Inhibitor"/>
    <property type="match status" value="2"/>
</dbReference>
<reference evidence="11 12" key="1">
    <citation type="journal article" date="2016" name="G3 (Bethesda)">
        <title>First Draft Assembly and Annotation of the Genome of a California Endemic Oak Quercus lobata Nee (Fagaceae).</title>
        <authorList>
            <person name="Sork V.L."/>
            <person name="Fitz-Gibbon S.T."/>
            <person name="Puiu D."/>
            <person name="Crepeau M."/>
            <person name="Gugger P.F."/>
            <person name="Sherman R."/>
            <person name="Stevens K."/>
            <person name="Langley C.H."/>
            <person name="Pellegrini M."/>
            <person name="Salzberg S.L."/>
        </authorList>
    </citation>
    <scope>NUCLEOTIDE SEQUENCE [LARGE SCALE GENOMIC DNA]</scope>
    <source>
        <strain evidence="11 12">cv. SW786</strain>
    </source>
</reference>
<evidence type="ECO:0000259" key="8">
    <source>
        <dbReference type="Pfam" id="PF00931"/>
    </source>
</evidence>
<dbReference type="Gene3D" id="1.10.8.430">
    <property type="entry name" value="Helical domain of apoptotic protease-activating factors"/>
    <property type="match status" value="1"/>
</dbReference>
<evidence type="ECO:0000313" key="11">
    <source>
        <dbReference type="EnsemblPlants" id="QL10p054740:mrna"/>
    </source>
</evidence>
<comment type="similarity">
    <text evidence="1">Belongs to the disease resistance NB-LRR family.</text>
</comment>
<proteinExistence type="inferred from homology"/>
<dbReference type="GO" id="GO:0005524">
    <property type="term" value="F:ATP binding"/>
    <property type="evidence" value="ECO:0007669"/>
    <property type="project" value="UniProtKB-KW"/>
</dbReference>
<protein>
    <recommendedName>
        <fullName evidence="13">NB-ARC domain-containing protein</fullName>
    </recommendedName>
</protein>
<feature type="domain" description="NB-ARC" evidence="8">
    <location>
        <begin position="94"/>
        <end position="254"/>
    </location>
</feature>
<dbReference type="InterPro" id="IPR032675">
    <property type="entry name" value="LRR_dom_sf"/>
</dbReference>
<reference evidence="11" key="2">
    <citation type="submission" date="2021-01" db="UniProtKB">
        <authorList>
            <consortium name="EnsemblPlants"/>
        </authorList>
    </citation>
    <scope>IDENTIFICATION</scope>
</reference>
<evidence type="ECO:0000256" key="4">
    <source>
        <dbReference type="ARBA" id="ARBA00022741"/>
    </source>
</evidence>
<keyword evidence="6" id="KW-0067">ATP-binding</keyword>
<dbReference type="InParanoid" id="A0A7N2MTC1"/>
<evidence type="ECO:0000256" key="5">
    <source>
        <dbReference type="ARBA" id="ARBA00022821"/>
    </source>
</evidence>
<dbReference type="InterPro" id="IPR042197">
    <property type="entry name" value="Apaf_helical"/>
</dbReference>
<keyword evidence="7" id="KW-0175">Coiled coil</keyword>
<dbReference type="InterPro" id="IPR027417">
    <property type="entry name" value="P-loop_NTPase"/>
</dbReference>
<evidence type="ECO:0000256" key="6">
    <source>
        <dbReference type="ARBA" id="ARBA00022840"/>
    </source>
</evidence>
<dbReference type="PANTHER" id="PTHR33463:SF186">
    <property type="entry name" value="NB-ARC DOMAIN-CONTAINING PROTEIN"/>
    <property type="match status" value="1"/>
</dbReference>
<dbReference type="PANTHER" id="PTHR33463">
    <property type="entry name" value="NB-ARC DOMAIN-CONTAINING PROTEIN-RELATED"/>
    <property type="match status" value="1"/>
</dbReference>
<evidence type="ECO:0000256" key="2">
    <source>
        <dbReference type="ARBA" id="ARBA00022614"/>
    </source>
</evidence>
<dbReference type="EnsemblPlants" id="QL10p054740:mrna">
    <property type="protein sequence ID" value="QL10p054740:mrna"/>
    <property type="gene ID" value="QL10p054740"/>
</dbReference>
<dbReference type="Pfam" id="PF00931">
    <property type="entry name" value="NB-ARC"/>
    <property type="match status" value="1"/>
</dbReference>
<evidence type="ECO:0008006" key="13">
    <source>
        <dbReference type="Google" id="ProtNLM"/>
    </source>
</evidence>
<keyword evidence="3" id="KW-0677">Repeat</keyword>
<dbReference type="Gene3D" id="3.40.50.300">
    <property type="entry name" value="P-loop containing nucleotide triphosphate hydrolases"/>
    <property type="match status" value="1"/>
</dbReference>
<dbReference type="AlphaFoldDB" id="A0A7N2MTC1"/>
<dbReference type="InterPro" id="IPR036388">
    <property type="entry name" value="WH-like_DNA-bd_sf"/>
</dbReference>
<evidence type="ECO:0000259" key="10">
    <source>
        <dbReference type="Pfam" id="PF23598"/>
    </source>
</evidence>
<dbReference type="PRINTS" id="PR00364">
    <property type="entry name" value="DISEASERSIST"/>
</dbReference>
<organism evidence="11 12">
    <name type="scientific">Quercus lobata</name>
    <name type="common">Valley oak</name>
    <dbReference type="NCBI Taxonomy" id="97700"/>
    <lineage>
        <taxon>Eukaryota</taxon>
        <taxon>Viridiplantae</taxon>
        <taxon>Streptophyta</taxon>
        <taxon>Embryophyta</taxon>
        <taxon>Tracheophyta</taxon>
        <taxon>Spermatophyta</taxon>
        <taxon>Magnoliopsida</taxon>
        <taxon>eudicotyledons</taxon>
        <taxon>Gunneridae</taxon>
        <taxon>Pentapetalae</taxon>
        <taxon>rosids</taxon>
        <taxon>fabids</taxon>
        <taxon>Fagales</taxon>
        <taxon>Fagaceae</taxon>
        <taxon>Quercus</taxon>
    </lineage>
</organism>
<dbReference type="GO" id="GO:0043531">
    <property type="term" value="F:ADP binding"/>
    <property type="evidence" value="ECO:0007669"/>
    <property type="project" value="InterPro"/>
</dbReference>
<dbReference type="SUPFAM" id="SSF52058">
    <property type="entry name" value="L domain-like"/>
    <property type="match status" value="1"/>
</dbReference>
<dbReference type="SUPFAM" id="SSF52540">
    <property type="entry name" value="P-loop containing nucleoside triphosphate hydrolases"/>
    <property type="match status" value="1"/>
</dbReference>
<evidence type="ECO:0000256" key="1">
    <source>
        <dbReference type="ARBA" id="ARBA00008894"/>
    </source>
</evidence>
<dbReference type="InterPro" id="IPR055414">
    <property type="entry name" value="LRR_R13L4/SHOC2-like"/>
</dbReference>
<dbReference type="InterPro" id="IPR057135">
    <property type="entry name" value="At4g27190-like_LRR"/>
</dbReference>
<keyword evidence="5" id="KW-0611">Plant defense</keyword>
<dbReference type="GO" id="GO:0006952">
    <property type="term" value="P:defense response"/>
    <property type="evidence" value="ECO:0007669"/>
    <property type="project" value="UniProtKB-KW"/>
</dbReference>
<dbReference type="Gene3D" id="1.10.10.10">
    <property type="entry name" value="Winged helix-like DNA-binding domain superfamily/Winged helix DNA-binding domain"/>
    <property type="match status" value="1"/>
</dbReference>
<evidence type="ECO:0000259" key="9">
    <source>
        <dbReference type="Pfam" id="PF23247"/>
    </source>
</evidence>
<accession>A0A7N2MTC1</accession>
<evidence type="ECO:0000313" key="12">
    <source>
        <dbReference type="Proteomes" id="UP000594261"/>
    </source>
</evidence>
<dbReference type="Proteomes" id="UP000594261">
    <property type="component" value="Chromosome 10"/>
</dbReference>
<dbReference type="Gramene" id="QL10p054740:mrna">
    <property type="protein sequence ID" value="QL10p054740:mrna"/>
    <property type="gene ID" value="QL10p054740"/>
</dbReference>
<sequence length="929" mass="106940">MEMTSQCSGWLTEVQKMKDKIQDLRNRYDNTSRRLCGFYPFRSLLKLGKDIVTMTGEIILLREEEKKFTKMEPRPSVSVIKKHPMKINDMPSLDEHVERLIMCLKNDKLKTIGVFGLPGMGKTTVMEHLNDRVGELFEIVFYVTLPVPEMEIVEGIQKKIVEQLNLQVQGHLSSSIMADIISIALANKKHLLLLDQVSSKINLKKVGIHVDKHIHGRVVFACRDRSFCEFTDEEIEIKGLSEVDAKKLFREIVGDIIDQRKCKIIGKKLLDFCSGVPHFIKLIAVRFRNVEDHGTWKSLLNRMRTPSKKILEEMEEFYKAVELIYDSLSKDRQPCLLHSAIFPPDSELYQEYLIECWIGERLIAKNAKKLRPARDEGHEIVTEFESKYLVERCRKAGHFKMPQFLQQIYLKLAYNRENNSKFLVAKGEIEEQQWEDVKRVSLIRQMSFTLPDTPACSEISTLFLQKNPSLTNIPDLFFKYMRELCVLDLYDTRITSLPPSISSLINLRVLYLNNCVQLVELPSQFGKLKSLEILDLRGTGILSLPTVLAQMTGLKCLRVSFKEQNFGYANHINGQRTEMIPSRVIENLSSLQELSIDVDFKNQIWNQIVDRVATEVATLKELTSLCFYFPTLVCFQTFIQNCMLRRRGGNCLKSFRIQVGNHKTENFLQFDFFGYKDERHLRISGGEVISVELSKLFNLVTTLELFGHDSENLSIFSAEELNLVEVCTIKECNEMKSMPLCHLQDLKVEDSSELKKLIVVGRTVQAFSKLENMELSNLPKLVSICKGLIDSTSLNSLTTLTLKSCPKLNCLFPEYMIQPLCNLQDLKAEDCSELKEVIEVGSVVQTGAFSKLKNMELVNLPELFRLCEDNSFEWLSFEIMKIMTCPKLKELPISKENALSLIKIECTRQWWSDLNDSVKDRLEGLHSFT</sequence>
<dbReference type="Pfam" id="PF23598">
    <property type="entry name" value="LRR_14"/>
    <property type="match status" value="1"/>
</dbReference>
<feature type="domain" description="Disease resistance R13L4/SHOC-2-like LRR" evidence="10">
    <location>
        <begin position="484"/>
        <end position="629"/>
    </location>
</feature>
<evidence type="ECO:0000256" key="3">
    <source>
        <dbReference type="ARBA" id="ARBA00022737"/>
    </source>
</evidence>
<keyword evidence="12" id="KW-1185">Reference proteome</keyword>
<dbReference type="InterPro" id="IPR002182">
    <property type="entry name" value="NB-ARC"/>
</dbReference>
<dbReference type="Pfam" id="PF23247">
    <property type="entry name" value="LRR_RPS2"/>
    <property type="match status" value="1"/>
</dbReference>
<feature type="domain" description="Disease resistance protein At4g27190-like leucine-rich repeats" evidence="9">
    <location>
        <begin position="784"/>
        <end position="891"/>
    </location>
</feature>
<keyword evidence="4" id="KW-0547">Nucleotide-binding</keyword>
<keyword evidence="2" id="KW-0433">Leucine-rich repeat</keyword>
<feature type="coiled-coil region" evidence="7">
    <location>
        <begin position="7"/>
        <end position="34"/>
    </location>
</feature>
<name>A0A7N2MTC1_QUELO</name>